<feature type="region of interest" description="Disordered" evidence="1">
    <location>
        <begin position="83"/>
        <end position="102"/>
    </location>
</feature>
<dbReference type="EMBL" id="BLXT01002301">
    <property type="protein sequence ID" value="GFN92861.1"/>
    <property type="molecule type" value="Genomic_DNA"/>
</dbReference>
<sequence length="102" mass="12007">MSPRLLLFTILHAKFTHTPKYTENDGCNSQLVTAYVRLGFGRVYDDHRKGNRRSRKRWRNCVAQPSKPRRLKCPSSRRLAFREQTIVSPRGTHENKRLGIDR</sequence>
<comment type="caution">
    <text evidence="2">The sequence shown here is derived from an EMBL/GenBank/DDBJ whole genome shotgun (WGS) entry which is preliminary data.</text>
</comment>
<feature type="compositionally biased region" description="Basic and acidic residues" evidence="1">
    <location>
        <begin position="91"/>
        <end position="102"/>
    </location>
</feature>
<dbReference type="Proteomes" id="UP000735302">
    <property type="component" value="Unassembled WGS sequence"/>
</dbReference>
<gene>
    <name evidence="2" type="ORF">PoB_001936700</name>
</gene>
<name>A0AAV3ZEI0_9GAST</name>
<keyword evidence="3" id="KW-1185">Reference proteome</keyword>
<evidence type="ECO:0000313" key="2">
    <source>
        <dbReference type="EMBL" id="GFN92861.1"/>
    </source>
</evidence>
<organism evidence="2 3">
    <name type="scientific">Plakobranchus ocellatus</name>
    <dbReference type="NCBI Taxonomy" id="259542"/>
    <lineage>
        <taxon>Eukaryota</taxon>
        <taxon>Metazoa</taxon>
        <taxon>Spiralia</taxon>
        <taxon>Lophotrochozoa</taxon>
        <taxon>Mollusca</taxon>
        <taxon>Gastropoda</taxon>
        <taxon>Heterobranchia</taxon>
        <taxon>Euthyneura</taxon>
        <taxon>Panpulmonata</taxon>
        <taxon>Sacoglossa</taxon>
        <taxon>Placobranchoidea</taxon>
        <taxon>Plakobranchidae</taxon>
        <taxon>Plakobranchus</taxon>
    </lineage>
</organism>
<evidence type="ECO:0000256" key="1">
    <source>
        <dbReference type="SAM" id="MobiDB-lite"/>
    </source>
</evidence>
<evidence type="ECO:0000313" key="3">
    <source>
        <dbReference type="Proteomes" id="UP000735302"/>
    </source>
</evidence>
<evidence type="ECO:0008006" key="4">
    <source>
        <dbReference type="Google" id="ProtNLM"/>
    </source>
</evidence>
<accession>A0AAV3ZEI0</accession>
<reference evidence="2 3" key="1">
    <citation type="journal article" date="2021" name="Elife">
        <title>Chloroplast acquisition without the gene transfer in kleptoplastic sea slugs, Plakobranchus ocellatus.</title>
        <authorList>
            <person name="Maeda T."/>
            <person name="Takahashi S."/>
            <person name="Yoshida T."/>
            <person name="Shimamura S."/>
            <person name="Takaki Y."/>
            <person name="Nagai Y."/>
            <person name="Toyoda A."/>
            <person name="Suzuki Y."/>
            <person name="Arimoto A."/>
            <person name="Ishii H."/>
            <person name="Satoh N."/>
            <person name="Nishiyama T."/>
            <person name="Hasebe M."/>
            <person name="Maruyama T."/>
            <person name="Minagawa J."/>
            <person name="Obokata J."/>
            <person name="Shigenobu S."/>
        </authorList>
    </citation>
    <scope>NUCLEOTIDE SEQUENCE [LARGE SCALE GENOMIC DNA]</scope>
</reference>
<proteinExistence type="predicted"/>
<protein>
    <recommendedName>
        <fullName evidence="4">Secreted protein</fullName>
    </recommendedName>
</protein>
<dbReference type="AlphaFoldDB" id="A0AAV3ZEI0"/>
<feature type="region of interest" description="Disordered" evidence="1">
    <location>
        <begin position="54"/>
        <end position="75"/>
    </location>
</feature>